<feature type="transmembrane region" description="Helical" evidence="1">
    <location>
        <begin position="317"/>
        <end position="334"/>
    </location>
</feature>
<dbReference type="EMBL" id="BSDP01000001">
    <property type="protein sequence ID" value="GLI26199.1"/>
    <property type="molecule type" value="Genomic_DNA"/>
</dbReference>
<feature type="transmembrane region" description="Helical" evidence="1">
    <location>
        <begin position="107"/>
        <end position="123"/>
    </location>
</feature>
<name>A0A9W6CVQ0_9MICO</name>
<keyword evidence="1" id="KW-0472">Membrane</keyword>
<reference evidence="2" key="1">
    <citation type="submission" date="2022-12" db="EMBL/GenBank/DDBJ databases">
        <title>Reference genome sequencing for broad-spectrum identification of bacterial and archaeal isolates by mass spectrometry.</title>
        <authorList>
            <person name="Sekiguchi Y."/>
            <person name="Tourlousse D.M."/>
        </authorList>
    </citation>
    <scope>NUCLEOTIDE SEQUENCE</scope>
    <source>
        <strain evidence="2">14</strain>
    </source>
</reference>
<feature type="transmembrane region" description="Helical" evidence="1">
    <location>
        <begin position="47"/>
        <end position="69"/>
    </location>
</feature>
<protein>
    <submittedName>
        <fullName evidence="2">Uncharacterized protein</fullName>
    </submittedName>
</protein>
<evidence type="ECO:0000256" key="1">
    <source>
        <dbReference type="SAM" id="Phobius"/>
    </source>
</evidence>
<feature type="transmembrane region" description="Helical" evidence="1">
    <location>
        <begin position="162"/>
        <end position="180"/>
    </location>
</feature>
<feature type="transmembrane region" description="Helical" evidence="1">
    <location>
        <begin position="284"/>
        <end position="305"/>
    </location>
</feature>
<feature type="transmembrane region" description="Helical" evidence="1">
    <location>
        <begin position="253"/>
        <end position="272"/>
    </location>
</feature>
<dbReference type="Proteomes" id="UP001144396">
    <property type="component" value="Unassembled WGS sequence"/>
</dbReference>
<feature type="transmembrane region" description="Helical" evidence="1">
    <location>
        <begin position="76"/>
        <end position="95"/>
    </location>
</feature>
<evidence type="ECO:0000313" key="3">
    <source>
        <dbReference type="Proteomes" id="UP001144396"/>
    </source>
</evidence>
<dbReference type="RefSeq" id="WP_281882197.1">
    <property type="nucleotide sequence ID" value="NZ_BSDP01000001.1"/>
</dbReference>
<accession>A0A9W6CVQ0</accession>
<keyword evidence="1" id="KW-0812">Transmembrane</keyword>
<feature type="transmembrane region" description="Helical" evidence="1">
    <location>
        <begin position="346"/>
        <end position="364"/>
    </location>
</feature>
<feature type="transmembrane region" description="Helical" evidence="1">
    <location>
        <begin position="371"/>
        <end position="392"/>
    </location>
</feature>
<sequence>MIDRVPAAEPVFARAVSSASLAASAACVGVMIVIAALSVVFRTGEWSQVALVALGWFLALGVAVALVAFRPGVAHRIVLLVVGTTVVFAATQAVMTLDDRMADTNTLRTALPAAAMFLALGATRRAVTSIVWTTIGYVAAGAAVNAAALVGGHVFAPNSGTIAVFAMLLALRVLQLVVALRRPATPASRSTRGEQAVTRLFERCRDQLSAVADTEPGRLSRRTRARIAGAGVGPLGPRSAPSAAAADPAGGRLACAVLCAGGVLALAFAALVTVGHRDEIRNPAAAGLAFVLLAAAWAVAIRAAADRRRSPIPGDRYGLAVALAIAAALAENVSTVGANTLLYDDFGTALAGLLIVLLAPFASWRTAVSVGAAATAAAAAIAAGSAAFVSIVAPVPTFSVVAAAPVMVATAAAVAFSASFARHVMHRDREILASEFGRRRRRRGKVVSDAPEGAPAGSACADRIDVLEAEAMPLLARVAASDELTAEQVGQARRLAARLRVASACRSDATWLDDLARLASRDSARIVVDDDCGLADRLGETQRDSLASLIESLARLSRRGTVRVHVVAPEPGEWTLTVQAPPPADPVASSRIVDPMVQALRGAFDRAALISDPEAVRVVLRHREDGPRIEPITQPLAALTPALARVAPELR</sequence>
<organism evidence="2 3">
    <name type="scientific">Agromyces rhizosphaerae</name>
    <dbReference type="NCBI Taxonomy" id="88374"/>
    <lineage>
        <taxon>Bacteria</taxon>
        <taxon>Bacillati</taxon>
        <taxon>Actinomycetota</taxon>
        <taxon>Actinomycetes</taxon>
        <taxon>Micrococcales</taxon>
        <taxon>Microbacteriaceae</taxon>
        <taxon>Agromyces</taxon>
    </lineage>
</organism>
<feature type="transmembrane region" description="Helical" evidence="1">
    <location>
        <begin position="398"/>
        <end position="421"/>
    </location>
</feature>
<keyword evidence="1" id="KW-1133">Transmembrane helix</keyword>
<dbReference type="PROSITE" id="PS51257">
    <property type="entry name" value="PROKAR_LIPOPROTEIN"/>
    <property type="match status" value="1"/>
</dbReference>
<feature type="transmembrane region" description="Helical" evidence="1">
    <location>
        <begin position="135"/>
        <end position="156"/>
    </location>
</feature>
<proteinExistence type="predicted"/>
<comment type="caution">
    <text evidence="2">The sequence shown here is derived from an EMBL/GenBank/DDBJ whole genome shotgun (WGS) entry which is preliminary data.</text>
</comment>
<dbReference type="AlphaFoldDB" id="A0A9W6CVQ0"/>
<feature type="transmembrane region" description="Helical" evidence="1">
    <location>
        <begin position="21"/>
        <end position="41"/>
    </location>
</feature>
<gene>
    <name evidence="2" type="ORF">ARHIZOSPH14_04410</name>
</gene>
<keyword evidence="3" id="KW-1185">Reference proteome</keyword>
<evidence type="ECO:0000313" key="2">
    <source>
        <dbReference type="EMBL" id="GLI26199.1"/>
    </source>
</evidence>